<dbReference type="STRING" id="392484.LP43_0882"/>
<comment type="function">
    <text evidence="9">Catalyzes the decarboxylative condensation of pimeloyl-[acyl-carrier protein] and L-alanine to produce 8-amino-7-oxononanoate (AON), [acyl-carrier protein], and carbon dioxide.</text>
</comment>
<evidence type="ECO:0000313" key="12">
    <source>
        <dbReference type="EMBL" id="KGM07272.1"/>
    </source>
</evidence>
<feature type="domain" description="Aminotransferase class I/classII large" evidence="11">
    <location>
        <begin position="43"/>
        <end position="385"/>
    </location>
</feature>
<comment type="subunit">
    <text evidence="4 9">Homodimer.</text>
</comment>
<dbReference type="InterPro" id="IPR001917">
    <property type="entry name" value="Aminotrans_II_pyridoxalP_BS"/>
</dbReference>
<keyword evidence="5 9" id="KW-0808">Transferase</keyword>
<dbReference type="AlphaFoldDB" id="A0A0A0BHZ4"/>
<evidence type="ECO:0000259" key="11">
    <source>
        <dbReference type="Pfam" id="PF00155"/>
    </source>
</evidence>
<dbReference type="GO" id="GO:0009102">
    <property type="term" value="P:biotin biosynthetic process"/>
    <property type="evidence" value="ECO:0007669"/>
    <property type="project" value="UniProtKB-UniRule"/>
</dbReference>
<dbReference type="EC" id="2.3.1.47" evidence="9"/>
<dbReference type="EMBL" id="JRQD01000002">
    <property type="protein sequence ID" value="KGM07272.1"/>
    <property type="molecule type" value="Genomic_DNA"/>
</dbReference>
<dbReference type="RefSeq" id="WP_036312436.1">
    <property type="nucleotide sequence ID" value="NZ_JRQD01000002.1"/>
</dbReference>
<evidence type="ECO:0000256" key="2">
    <source>
        <dbReference type="ARBA" id="ARBA00004746"/>
    </source>
</evidence>
<feature type="binding site" evidence="9">
    <location>
        <begin position="111"/>
        <end position="112"/>
    </location>
    <ligand>
        <name>pyridoxal 5'-phosphate</name>
        <dbReference type="ChEBI" id="CHEBI:597326"/>
    </ligand>
</feature>
<dbReference type="InterPro" id="IPR004839">
    <property type="entry name" value="Aminotransferase_I/II_large"/>
</dbReference>
<organism evidence="12 13">
    <name type="scientific">Methylophaga thiooxydans</name>
    <dbReference type="NCBI Taxonomy" id="392484"/>
    <lineage>
        <taxon>Bacteria</taxon>
        <taxon>Pseudomonadati</taxon>
        <taxon>Pseudomonadota</taxon>
        <taxon>Gammaproteobacteria</taxon>
        <taxon>Thiotrichales</taxon>
        <taxon>Piscirickettsiaceae</taxon>
        <taxon>Methylophaga</taxon>
    </lineage>
</organism>
<dbReference type="SUPFAM" id="SSF53383">
    <property type="entry name" value="PLP-dependent transferases"/>
    <property type="match status" value="1"/>
</dbReference>
<name>A0A0A0BHZ4_9GAMM</name>
<comment type="similarity">
    <text evidence="3 9">Belongs to the class-II pyridoxal-phosphate-dependent aminotransferase family. BioF subfamily.</text>
</comment>
<reference evidence="12 13" key="1">
    <citation type="submission" date="2014-09" db="EMBL/GenBank/DDBJ databases">
        <authorList>
            <person name="Grob C."/>
            <person name="Taubert M."/>
            <person name="Howat A.M."/>
            <person name="Burns O.J."/>
            <person name="Dixon J.L."/>
            <person name="Chen Y."/>
            <person name="Murrell J.C."/>
        </authorList>
    </citation>
    <scope>NUCLEOTIDE SEQUENCE [LARGE SCALE GENOMIC DNA]</scope>
    <source>
        <strain evidence="12">L4</strain>
    </source>
</reference>
<dbReference type="NCBIfam" id="TIGR00858">
    <property type="entry name" value="bioF"/>
    <property type="match status" value="1"/>
</dbReference>
<dbReference type="PANTHER" id="PTHR13693:SF100">
    <property type="entry name" value="8-AMINO-7-OXONONANOATE SYNTHASE"/>
    <property type="match status" value="1"/>
</dbReference>
<dbReference type="InterPro" id="IPR004723">
    <property type="entry name" value="AONS_Archaea/Proteobacteria"/>
</dbReference>
<keyword evidence="7 9" id="KW-0663">Pyridoxal phosphate</keyword>
<accession>A0A0A0BHZ4</accession>
<dbReference type="GO" id="GO:0008710">
    <property type="term" value="F:8-amino-7-oxononanoate synthase activity"/>
    <property type="evidence" value="ECO:0007669"/>
    <property type="project" value="UniProtKB-UniRule"/>
</dbReference>
<evidence type="ECO:0000256" key="7">
    <source>
        <dbReference type="ARBA" id="ARBA00022898"/>
    </source>
</evidence>
<keyword evidence="6 9" id="KW-0093">Biotin biosynthesis</keyword>
<dbReference type="InterPro" id="IPR050087">
    <property type="entry name" value="AON_synthase_class-II"/>
</dbReference>
<proteinExistence type="inferred from homology"/>
<evidence type="ECO:0000256" key="1">
    <source>
        <dbReference type="ARBA" id="ARBA00001933"/>
    </source>
</evidence>
<dbReference type="Gene3D" id="3.90.1150.10">
    <property type="entry name" value="Aspartate Aminotransferase, domain 1"/>
    <property type="match status" value="1"/>
</dbReference>
<keyword evidence="12" id="KW-0012">Acyltransferase</keyword>
<feature type="binding site" evidence="9">
    <location>
        <position position="183"/>
    </location>
    <ligand>
        <name>pyridoxal 5'-phosphate</name>
        <dbReference type="ChEBI" id="CHEBI:597326"/>
    </ligand>
</feature>
<dbReference type="HAMAP" id="MF_01693">
    <property type="entry name" value="BioF_aminotrans_2"/>
    <property type="match status" value="1"/>
</dbReference>
<dbReference type="Proteomes" id="UP000029999">
    <property type="component" value="Unassembled WGS sequence"/>
</dbReference>
<comment type="caution">
    <text evidence="12">The sequence shown here is derived from an EMBL/GenBank/DDBJ whole genome shotgun (WGS) entry which is preliminary data.</text>
</comment>
<evidence type="ECO:0000256" key="9">
    <source>
        <dbReference type="HAMAP-Rule" id="MF_01693"/>
    </source>
</evidence>
<sequence length="391" mass="42200">MSQLPWHEELNAALSERKAAGRYRQSRLRTGEQGVNIVVDGKPMLSFCSNDYLGLAAHSDIKQAFKKAIDKEGVGSGAAHLLTGHSHYHQQLEEALAEFTGQQRVLLFSTGYMANLGVIDGLLSRGDMVIQDKLNHASLLDGGRLTEAEQLRFLHADMGRLHKRLHTAAHAKHRLIVSDGVFSMDGDIAALPEMMALAEQHRAAVLIDDAHGFGVIGKGGRGTVSHYNLAADKTPIVVGTLGKAIGTGGAFVAADEVVIESLIQKARSYVYTTAQPPAIAAATLASLQLVENENWRREQLQDLIKQFRQGAEQLGLELMPSITPIQPIVIGDDKKALAIGKSLEDKGLLVGVIRPPTVPNKTARLRVTLSASHRAEDVEKLLAALELACAH</sequence>
<feature type="binding site" evidence="9">
    <location>
        <position position="211"/>
    </location>
    <ligand>
        <name>pyridoxal 5'-phosphate</name>
        <dbReference type="ChEBI" id="CHEBI:597326"/>
    </ligand>
</feature>
<dbReference type="InterPro" id="IPR015422">
    <property type="entry name" value="PyrdxlP-dep_Trfase_small"/>
</dbReference>
<dbReference type="GO" id="GO:0030170">
    <property type="term" value="F:pyridoxal phosphate binding"/>
    <property type="evidence" value="ECO:0007669"/>
    <property type="project" value="UniProtKB-UniRule"/>
</dbReference>
<gene>
    <name evidence="9" type="primary">bioF</name>
    <name evidence="12" type="ORF">LP43_0882</name>
</gene>
<dbReference type="Gene3D" id="3.40.640.10">
    <property type="entry name" value="Type I PLP-dependent aspartate aminotransferase-like (Major domain)"/>
    <property type="match status" value="1"/>
</dbReference>
<dbReference type="InterPro" id="IPR015421">
    <property type="entry name" value="PyrdxlP-dep_Trfase_major"/>
</dbReference>
<dbReference type="PANTHER" id="PTHR13693">
    <property type="entry name" value="CLASS II AMINOTRANSFERASE/8-AMINO-7-OXONONANOATE SYNTHASE"/>
    <property type="match status" value="1"/>
</dbReference>
<protein>
    <recommendedName>
        <fullName evidence="9">8-amino-7-oxononanoate synthase</fullName>
        <shortName evidence="9">AONS</shortName>
        <ecNumber evidence="9">2.3.1.47</ecNumber>
    </recommendedName>
    <alternativeName>
        <fullName evidence="9">7-keto-8-amino-pelargonic acid synthase</fullName>
        <shortName evidence="9">7-KAP synthase</shortName>
        <shortName evidence="9">KAPA synthase</shortName>
    </alternativeName>
    <alternativeName>
        <fullName evidence="9">8-amino-7-ketopelargonate synthase</fullName>
    </alternativeName>
</protein>
<evidence type="ECO:0000256" key="3">
    <source>
        <dbReference type="ARBA" id="ARBA00010008"/>
    </source>
</evidence>
<feature type="binding site" evidence="9">
    <location>
        <position position="357"/>
    </location>
    <ligand>
        <name>substrate</name>
    </ligand>
</feature>
<evidence type="ECO:0000256" key="5">
    <source>
        <dbReference type="ARBA" id="ARBA00022679"/>
    </source>
</evidence>
<dbReference type="Pfam" id="PF00155">
    <property type="entry name" value="Aminotran_1_2"/>
    <property type="match status" value="1"/>
</dbReference>
<evidence type="ECO:0000256" key="4">
    <source>
        <dbReference type="ARBA" id="ARBA00011738"/>
    </source>
</evidence>
<dbReference type="InterPro" id="IPR022834">
    <property type="entry name" value="AONS_Proteobacteria"/>
</dbReference>
<evidence type="ECO:0000256" key="8">
    <source>
        <dbReference type="ARBA" id="ARBA00047715"/>
    </source>
</evidence>
<dbReference type="InterPro" id="IPR015424">
    <property type="entry name" value="PyrdxlP-dep_Trfase"/>
</dbReference>
<dbReference type="PROSITE" id="PS00599">
    <property type="entry name" value="AA_TRANSFER_CLASS_2"/>
    <property type="match status" value="1"/>
</dbReference>
<feature type="modified residue" description="N6-(pyridoxal phosphate)lysine" evidence="9 10">
    <location>
        <position position="243"/>
    </location>
</feature>
<feature type="binding site" evidence="9">
    <location>
        <position position="240"/>
    </location>
    <ligand>
        <name>pyridoxal 5'-phosphate</name>
        <dbReference type="ChEBI" id="CHEBI:597326"/>
    </ligand>
</feature>
<evidence type="ECO:0000313" key="13">
    <source>
        <dbReference type="Proteomes" id="UP000029999"/>
    </source>
</evidence>
<dbReference type="UniPathway" id="UPA00078"/>
<comment type="cofactor">
    <cofactor evidence="1 9 10">
        <name>pyridoxal 5'-phosphate</name>
        <dbReference type="ChEBI" id="CHEBI:597326"/>
    </cofactor>
</comment>
<dbReference type="CDD" id="cd06454">
    <property type="entry name" value="KBL_like"/>
    <property type="match status" value="1"/>
</dbReference>
<evidence type="ECO:0000256" key="6">
    <source>
        <dbReference type="ARBA" id="ARBA00022756"/>
    </source>
</evidence>
<evidence type="ECO:0000256" key="10">
    <source>
        <dbReference type="PIRSR" id="PIRSR604723-51"/>
    </source>
</evidence>
<feature type="binding site" evidence="9">
    <location>
        <position position="136"/>
    </location>
    <ligand>
        <name>substrate</name>
    </ligand>
</feature>
<comment type="catalytic activity">
    <reaction evidence="8 9">
        <text>6-carboxyhexanoyl-[ACP] + L-alanine + H(+) = (8S)-8-amino-7-oxononanoate + holo-[ACP] + CO2</text>
        <dbReference type="Rhea" id="RHEA:42288"/>
        <dbReference type="Rhea" id="RHEA-COMP:9685"/>
        <dbReference type="Rhea" id="RHEA-COMP:9955"/>
        <dbReference type="ChEBI" id="CHEBI:15378"/>
        <dbReference type="ChEBI" id="CHEBI:16526"/>
        <dbReference type="ChEBI" id="CHEBI:57972"/>
        <dbReference type="ChEBI" id="CHEBI:64479"/>
        <dbReference type="ChEBI" id="CHEBI:78846"/>
        <dbReference type="ChEBI" id="CHEBI:149468"/>
        <dbReference type="EC" id="2.3.1.47"/>
    </reaction>
</comment>
<comment type="pathway">
    <text evidence="2 9">Cofactor biosynthesis; biotin biosynthesis.</text>
</comment>
<feature type="binding site" evidence="9">
    <location>
        <position position="24"/>
    </location>
    <ligand>
        <name>substrate</name>
    </ligand>
</feature>